<dbReference type="HOGENOM" id="CLU_027402_33_0_6"/>
<keyword evidence="4" id="KW-1185">Reference proteome</keyword>
<dbReference type="GO" id="GO:0003677">
    <property type="term" value="F:DNA binding"/>
    <property type="evidence" value="ECO:0007669"/>
    <property type="project" value="InterPro"/>
</dbReference>
<dbReference type="Pfam" id="PF01527">
    <property type="entry name" value="HTH_Tnp_1"/>
    <property type="match status" value="1"/>
</dbReference>
<sequence length="137" mass="15974">MMDTKKKANQYTAEFKARAVKLAVESDQPFSKTAGELGVNKNTLHPWIGKYHRAQAVEHPVGEEHLYDELKRLKKENARLKEEREILKRSRAEIVRDAIERYLEDSDDLHIALERLQDPNDPVLEWEDVKRGLLAQD</sequence>
<dbReference type="SUPFAM" id="SSF46689">
    <property type="entry name" value="Homeodomain-like"/>
    <property type="match status" value="1"/>
</dbReference>
<dbReference type="STRING" id="472759.Nhal_0599"/>
<evidence type="ECO:0000256" key="2">
    <source>
        <dbReference type="SAM" id="Coils"/>
    </source>
</evidence>
<proteinExistence type="inferred from homology"/>
<dbReference type="InterPro" id="IPR002514">
    <property type="entry name" value="Transposase_8"/>
</dbReference>
<dbReference type="InterPro" id="IPR009057">
    <property type="entry name" value="Homeodomain-like_sf"/>
</dbReference>
<dbReference type="eggNOG" id="COG2963">
    <property type="taxonomic scope" value="Bacteria"/>
</dbReference>
<dbReference type="Gene3D" id="1.10.10.60">
    <property type="entry name" value="Homeodomain-like"/>
    <property type="match status" value="1"/>
</dbReference>
<dbReference type="GO" id="GO:0004803">
    <property type="term" value="F:transposase activity"/>
    <property type="evidence" value="ECO:0007669"/>
    <property type="project" value="InterPro"/>
</dbReference>
<dbReference type="GO" id="GO:0006313">
    <property type="term" value="P:DNA transposition"/>
    <property type="evidence" value="ECO:0007669"/>
    <property type="project" value="InterPro"/>
</dbReference>
<dbReference type="KEGG" id="nhl:Nhal_0599"/>
<evidence type="ECO:0000256" key="1">
    <source>
        <dbReference type="ARBA" id="ARBA00009964"/>
    </source>
</evidence>
<dbReference type="AlphaFoldDB" id="D5BWD3"/>
<dbReference type="Proteomes" id="UP000001844">
    <property type="component" value="Chromosome"/>
</dbReference>
<name>D5BWD3_NITHN</name>
<dbReference type="EMBL" id="CP001798">
    <property type="protein sequence ID" value="ADE13783.1"/>
    <property type="molecule type" value="Genomic_DNA"/>
</dbReference>
<protein>
    <submittedName>
        <fullName evidence="3">Transposase IS3/IS911 family protein</fullName>
    </submittedName>
</protein>
<accession>D5BWD3</accession>
<organism evidence="3 4">
    <name type="scientific">Nitrosococcus halophilus (strain Nc4)</name>
    <dbReference type="NCBI Taxonomy" id="472759"/>
    <lineage>
        <taxon>Bacteria</taxon>
        <taxon>Pseudomonadati</taxon>
        <taxon>Pseudomonadota</taxon>
        <taxon>Gammaproteobacteria</taxon>
        <taxon>Chromatiales</taxon>
        <taxon>Chromatiaceae</taxon>
        <taxon>Nitrosococcus</taxon>
    </lineage>
</organism>
<evidence type="ECO:0000313" key="3">
    <source>
        <dbReference type="EMBL" id="ADE13783.1"/>
    </source>
</evidence>
<reference evidence="4" key="1">
    <citation type="submission" date="2010-04" db="EMBL/GenBank/DDBJ databases">
        <title>Complete genome sequence of Nitrosococcus halophilus Nc4, a salt-adapted, aerobic obligate ammonia-oxidizing sulfur purple bacterium.</title>
        <authorList>
            <consortium name="US DOE Joint Genome Institute"/>
            <person name="Campbell M.A."/>
            <person name="Malfatti S.A."/>
            <person name="Chain P.S.G."/>
            <person name="Heidelberg J.F."/>
            <person name="Ward B.B."/>
            <person name="Klotz M.G."/>
        </authorList>
    </citation>
    <scope>NUCLEOTIDE SEQUENCE [LARGE SCALE GENOMIC DNA]</scope>
    <source>
        <strain evidence="4">Nc4</strain>
    </source>
</reference>
<comment type="similarity">
    <text evidence="1">Belongs to the transposase 8 family.</text>
</comment>
<feature type="coiled-coil region" evidence="2">
    <location>
        <begin position="63"/>
        <end position="97"/>
    </location>
</feature>
<gene>
    <name evidence="3" type="ordered locus">Nhal_0599</name>
</gene>
<keyword evidence="2" id="KW-0175">Coiled coil</keyword>
<evidence type="ECO:0000313" key="4">
    <source>
        <dbReference type="Proteomes" id="UP000001844"/>
    </source>
</evidence>